<sequence length="277" mass="31512">MLDIRATSLAPHIVHYLNALNITAPMGSFEFVAQLQRQHLATFSFSSINAMQGVYLSLEAEALFDRVINKRQGGYCFEHNRIMYLVLQALGYDVRPALARVMLNGKIDNPRTHRVTLLKFADKTYTIEVGFGVKSPVFPIEVDQSTVFNEGRNQYQVERTTTSATVSLLAPEQLVLYQIDLSEVFEGDCEVGHFYSHQHHEAAFVNHLVVSRIESGQRYLIRNNQFIHSNEHTDVEVVQTIDNVVLLRTLLDEYFAIAASDEHLQVAFDKVRTRIAL</sequence>
<dbReference type="Gene3D" id="3.30.2140.20">
    <property type="match status" value="1"/>
</dbReference>
<accession>A0ABN8UVS5</accession>
<name>A0ABN8UVS5_9GAMM</name>
<dbReference type="InterPro" id="IPR038765">
    <property type="entry name" value="Papain-like_cys_pep_sf"/>
</dbReference>
<evidence type="ECO:0000256" key="1">
    <source>
        <dbReference type="ARBA" id="ARBA00006547"/>
    </source>
</evidence>
<evidence type="ECO:0000313" key="2">
    <source>
        <dbReference type="EMBL" id="CAH9068382.1"/>
    </source>
</evidence>
<organism evidence="2 3">
    <name type="scientific">Pseudoalteromonas holothuriae</name>
    <dbReference type="NCBI Taxonomy" id="2963714"/>
    <lineage>
        <taxon>Bacteria</taxon>
        <taxon>Pseudomonadati</taxon>
        <taxon>Pseudomonadota</taxon>
        <taxon>Gammaproteobacteria</taxon>
        <taxon>Alteromonadales</taxon>
        <taxon>Pseudoalteromonadaceae</taxon>
        <taxon>Pseudoalteromonas</taxon>
    </lineage>
</organism>
<dbReference type="EMBL" id="CAMAPD010000036">
    <property type="protein sequence ID" value="CAH9068382.1"/>
    <property type="molecule type" value="Genomic_DNA"/>
</dbReference>
<proteinExistence type="inferred from homology"/>
<dbReference type="SUPFAM" id="SSF54001">
    <property type="entry name" value="Cysteine proteinases"/>
    <property type="match status" value="1"/>
</dbReference>
<dbReference type="RefSeq" id="WP_261595440.1">
    <property type="nucleotide sequence ID" value="NZ_CAMAPD010000036.1"/>
</dbReference>
<keyword evidence="2" id="KW-0808">Transferase</keyword>
<dbReference type="GO" id="GO:0004060">
    <property type="term" value="F:arylamine N-acetyltransferase activity"/>
    <property type="evidence" value="ECO:0007669"/>
    <property type="project" value="UniProtKB-EC"/>
</dbReference>
<reference evidence="2 3" key="1">
    <citation type="submission" date="2022-07" db="EMBL/GenBank/DDBJ databases">
        <authorList>
            <person name="Criscuolo A."/>
        </authorList>
    </citation>
    <scope>NUCLEOTIDE SEQUENCE [LARGE SCALE GENOMIC DNA]</scope>
    <source>
        <strain evidence="3">CIP 111951</strain>
    </source>
</reference>
<dbReference type="PANTHER" id="PTHR11786">
    <property type="entry name" value="N-HYDROXYARYLAMINE O-ACETYLTRANSFERASE"/>
    <property type="match status" value="1"/>
</dbReference>
<gene>
    <name evidence="2" type="primary">nhoA</name>
    <name evidence="2" type="ORF">PSECIP111951_04129</name>
</gene>
<comment type="caution">
    <text evidence="2">The sequence shown here is derived from an EMBL/GenBank/DDBJ whole genome shotgun (WGS) entry which is preliminary data.</text>
</comment>
<dbReference type="PANTHER" id="PTHR11786:SF0">
    <property type="entry name" value="ARYLAMINE N-ACETYLTRANSFERASE 4-RELATED"/>
    <property type="match status" value="1"/>
</dbReference>
<dbReference type="InterPro" id="IPR001447">
    <property type="entry name" value="Arylamine_N-AcTrfase"/>
</dbReference>
<dbReference type="EC" id="2.3.1.5" evidence="2"/>
<dbReference type="Pfam" id="PF00797">
    <property type="entry name" value="Acetyltransf_2"/>
    <property type="match status" value="1"/>
</dbReference>
<comment type="similarity">
    <text evidence="1">Belongs to the arylamine N-acetyltransferase family.</text>
</comment>
<dbReference type="InterPro" id="IPR053710">
    <property type="entry name" value="Arylamine_NAT_domain_sf"/>
</dbReference>
<dbReference type="Proteomes" id="UP001152485">
    <property type="component" value="Unassembled WGS sequence"/>
</dbReference>
<protein>
    <submittedName>
        <fullName evidence="2">Arylamine N-acetyltransferase</fullName>
        <ecNumber evidence="2">2.3.1.5</ecNumber>
    </submittedName>
</protein>
<keyword evidence="2" id="KW-0012">Acyltransferase</keyword>
<evidence type="ECO:0000313" key="3">
    <source>
        <dbReference type="Proteomes" id="UP001152485"/>
    </source>
</evidence>